<comment type="caution">
    <text evidence="2">The sequence shown here is derived from an EMBL/GenBank/DDBJ whole genome shotgun (WGS) entry which is preliminary data.</text>
</comment>
<feature type="domain" description="DUF4397" evidence="1">
    <location>
        <begin position="35"/>
        <end position="172"/>
    </location>
</feature>
<protein>
    <submittedName>
        <fullName evidence="2">DUF4397 domain-containing protein</fullName>
    </submittedName>
</protein>
<sequence>MKRKHIILAVILLSTIIYSCKKNAVQEISGPVSGAQVKFFNFALNGPSVNFYANNLKISAVTSATGVEFASGTNYSLVFPATNNYAVIAPGTYNLKSVTPTTAAVNPNTIISSLSKNIEDGKFYSLYTCGLYNTTAKTSDAFILDDALPPIDTSTAYVRFVHVSYNANPFDFIMKNTTTLVETTVATNVAFKTGSAYAKVPSGVYDLILRYPNTTTPIVIRTAVGLVKANTYSFSLRGDITIPYTAAATVVNRPFIDNTPNR</sequence>
<dbReference type="RefSeq" id="WP_136838461.1">
    <property type="nucleotide sequence ID" value="NZ_SWBR01000001.1"/>
</dbReference>
<name>A0A4U1CTB3_9SPHI</name>
<dbReference type="EMBL" id="SWBR01000001">
    <property type="protein sequence ID" value="TKC12427.1"/>
    <property type="molecule type" value="Genomic_DNA"/>
</dbReference>
<dbReference type="InterPro" id="IPR025510">
    <property type="entry name" value="DUF4397"/>
</dbReference>
<evidence type="ECO:0000313" key="3">
    <source>
        <dbReference type="Proteomes" id="UP000309488"/>
    </source>
</evidence>
<proteinExistence type="predicted"/>
<dbReference type="Pfam" id="PF14344">
    <property type="entry name" value="DUF4397"/>
    <property type="match status" value="1"/>
</dbReference>
<dbReference type="PROSITE" id="PS51257">
    <property type="entry name" value="PROKAR_LIPOPROTEIN"/>
    <property type="match status" value="1"/>
</dbReference>
<dbReference type="AlphaFoldDB" id="A0A4U1CTB3"/>
<evidence type="ECO:0000259" key="1">
    <source>
        <dbReference type="Pfam" id="PF14344"/>
    </source>
</evidence>
<organism evidence="2 3">
    <name type="scientific">Pedobacter polaris</name>
    <dbReference type="NCBI Taxonomy" id="2571273"/>
    <lineage>
        <taxon>Bacteria</taxon>
        <taxon>Pseudomonadati</taxon>
        <taxon>Bacteroidota</taxon>
        <taxon>Sphingobacteriia</taxon>
        <taxon>Sphingobacteriales</taxon>
        <taxon>Sphingobacteriaceae</taxon>
        <taxon>Pedobacter</taxon>
    </lineage>
</organism>
<dbReference type="Proteomes" id="UP000309488">
    <property type="component" value="Unassembled WGS sequence"/>
</dbReference>
<accession>A0A4U1CTB3</accession>
<reference evidence="2 3" key="1">
    <citation type="submission" date="2019-04" db="EMBL/GenBank/DDBJ databases">
        <title>Pedobacter sp. RP-3-22 sp. nov., isolated from Arctic soil.</title>
        <authorList>
            <person name="Dahal R.H."/>
            <person name="Kim D.-U."/>
        </authorList>
    </citation>
    <scope>NUCLEOTIDE SEQUENCE [LARGE SCALE GENOMIC DNA]</scope>
    <source>
        <strain evidence="2 3">RP-3-22</strain>
    </source>
</reference>
<dbReference type="OrthoDB" id="9792011at2"/>
<keyword evidence="3" id="KW-1185">Reference proteome</keyword>
<evidence type="ECO:0000313" key="2">
    <source>
        <dbReference type="EMBL" id="TKC12427.1"/>
    </source>
</evidence>
<gene>
    <name evidence="2" type="ORF">FA048_02075</name>
</gene>